<protein>
    <submittedName>
        <fullName evidence="6">Pyridoxal-phosphate dependent enzyme</fullName>
    </submittedName>
</protein>
<evidence type="ECO:0000259" key="5">
    <source>
        <dbReference type="Pfam" id="PF00291"/>
    </source>
</evidence>
<reference evidence="6 7" key="1">
    <citation type="submission" date="2021-06" db="EMBL/GenBank/DDBJ databases">
        <authorList>
            <person name="Pan X."/>
        </authorList>
    </citation>
    <scope>NUCLEOTIDE SEQUENCE [LARGE SCALE GENOMIC DNA]</scope>
    <source>
        <strain evidence="6 7">4503</strain>
    </source>
</reference>
<feature type="compositionally biased region" description="Basic and acidic residues" evidence="4">
    <location>
        <begin position="197"/>
        <end position="206"/>
    </location>
</feature>
<dbReference type="InterPro" id="IPR050147">
    <property type="entry name" value="Ser/Thr_Dehydratase"/>
</dbReference>
<feature type="domain" description="Tryptophan synthase beta chain-like PALP" evidence="5">
    <location>
        <begin position="1"/>
        <end position="79"/>
    </location>
</feature>
<evidence type="ECO:0000313" key="7">
    <source>
        <dbReference type="Proteomes" id="UP000720508"/>
    </source>
</evidence>
<evidence type="ECO:0000313" key="6">
    <source>
        <dbReference type="EMBL" id="MBU3864539.1"/>
    </source>
</evidence>
<comment type="caution">
    <text evidence="6">The sequence shown here is derived from an EMBL/GenBank/DDBJ whole genome shotgun (WGS) entry which is preliminary data.</text>
</comment>
<keyword evidence="3" id="KW-0456">Lyase</keyword>
<dbReference type="RefSeq" id="WP_216341546.1">
    <property type="nucleotide sequence ID" value="NZ_JAHLEM010000091.1"/>
</dbReference>
<keyword evidence="2" id="KW-0663">Pyridoxal phosphate</keyword>
<evidence type="ECO:0000256" key="2">
    <source>
        <dbReference type="ARBA" id="ARBA00022898"/>
    </source>
</evidence>
<dbReference type="EMBL" id="JAHLEM010000091">
    <property type="protein sequence ID" value="MBU3864539.1"/>
    <property type="molecule type" value="Genomic_DNA"/>
</dbReference>
<sequence length="206" mass="21871">METLNPLRSFKGRGVDLFPRQAAVARHVVCASAGNFGQAMAYVGRARGIPVTVFAAHDANPDKVARMRELGAEVLLSGAGTIAVELAPLGLDAIVVPAGNGALISGPRRWPGCARSSTRCFSSRRTSGGPHGFADGPSVGGARRRRSVRTASTRRIHAGPDPDHGSSVLLGIRPKCLRRERLMGISTDPRRTRRAGYRLDRTSGGR</sequence>
<evidence type="ECO:0000256" key="4">
    <source>
        <dbReference type="SAM" id="MobiDB-lite"/>
    </source>
</evidence>
<dbReference type="PANTHER" id="PTHR48078:SF17">
    <property type="entry name" value="THREONINE DEHYDRATASE"/>
    <property type="match status" value="1"/>
</dbReference>
<gene>
    <name evidence="6" type="ORF">KN815_10755</name>
</gene>
<name>A0ABS6CCF1_9ACTN</name>
<evidence type="ECO:0000256" key="3">
    <source>
        <dbReference type="ARBA" id="ARBA00023239"/>
    </source>
</evidence>
<feature type="region of interest" description="Disordered" evidence="4">
    <location>
        <begin position="121"/>
        <end position="169"/>
    </location>
</feature>
<evidence type="ECO:0000256" key="1">
    <source>
        <dbReference type="ARBA" id="ARBA00001933"/>
    </source>
</evidence>
<dbReference type="InterPro" id="IPR001926">
    <property type="entry name" value="TrpB-like_PALP"/>
</dbReference>
<proteinExistence type="predicted"/>
<accession>A0ABS6CCF1</accession>
<dbReference type="PANTHER" id="PTHR48078">
    <property type="entry name" value="THREONINE DEHYDRATASE, MITOCHONDRIAL-RELATED"/>
    <property type="match status" value="1"/>
</dbReference>
<feature type="compositionally biased region" description="Basic residues" evidence="4">
    <location>
        <begin position="142"/>
        <end position="157"/>
    </location>
</feature>
<keyword evidence="7" id="KW-1185">Reference proteome</keyword>
<comment type="cofactor">
    <cofactor evidence="1">
        <name>pyridoxal 5'-phosphate</name>
        <dbReference type="ChEBI" id="CHEBI:597326"/>
    </cofactor>
</comment>
<organism evidence="6 7">
    <name type="scientific">Streptomyces niphimycinicus</name>
    <dbReference type="NCBI Taxonomy" id="2842201"/>
    <lineage>
        <taxon>Bacteria</taxon>
        <taxon>Bacillati</taxon>
        <taxon>Actinomycetota</taxon>
        <taxon>Actinomycetes</taxon>
        <taxon>Kitasatosporales</taxon>
        <taxon>Streptomycetaceae</taxon>
        <taxon>Streptomyces</taxon>
    </lineage>
</organism>
<feature type="region of interest" description="Disordered" evidence="4">
    <location>
        <begin position="186"/>
        <end position="206"/>
    </location>
</feature>
<dbReference type="Proteomes" id="UP000720508">
    <property type="component" value="Unassembled WGS sequence"/>
</dbReference>
<dbReference type="Pfam" id="PF00291">
    <property type="entry name" value="PALP"/>
    <property type="match status" value="1"/>
</dbReference>